<name>A0AAW0AZH3_9AGAR</name>
<dbReference type="AlphaFoldDB" id="A0AAW0AZH3"/>
<sequence>METSSFSTSSDVVSGGEVKRVLNFLLGYAGDGTGEGGVGVASMQDLHAYYQRQLAARDDAIRNLSEVLASIDASSVRRPKLGNSRLYMEKALATVVPDLHAFPFESGENDWERELDAASQVSLSLLGLFSGVRVLDVEAFPGRISVFVMLFVSGRFERAFYGSLFARMCGGIPSRRAHRSGSECVAESAPISVAD</sequence>
<dbReference type="EMBL" id="JAYKXP010000222">
    <property type="protein sequence ID" value="KAK7018731.1"/>
    <property type="molecule type" value="Genomic_DNA"/>
</dbReference>
<dbReference type="Proteomes" id="UP001383192">
    <property type="component" value="Unassembled WGS sequence"/>
</dbReference>
<comment type="caution">
    <text evidence="1">The sequence shown here is derived from an EMBL/GenBank/DDBJ whole genome shotgun (WGS) entry which is preliminary data.</text>
</comment>
<reference evidence="1 2" key="1">
    <citation type="submission" date="2024-01" db="EMBL/GenBank/DDBJ databases">
        <title>A draft genome for a cacao thread blight-causing isolate of Paramarasmius palmivorus.</title>
        <authorList>
            <person name="Baruah I.K."/>
            <person name="Bukari Y."/>
            <person name="Amoako-Attah I."/>
            <person name="Meinhardt L.W."/>
            <person name="Bailey B.A."/>
            <person name="Cohen S.P."/>
        </authorList>
    </citation>
    <scope>NUCLEOTIDE SEQUENCE [LARGE SCALE GENOMIC DNA]</scope>
    <source>
        <strain evidence="1 2">GH-12</strain>
    </source>
</reference>
<proteinExistence type="predicted"/>
<accession>A0AAW0AZH3</accession>
<evidence type="ECO:0000313" key="1">
    <source>
        <dbReference type="EMBL" id="KAK7018731.1"/>
    </source>
</evidence>
<organism evidence="1 2">
    <name type="scientific">Paramarasmius palmivorus</name>
    <dbReference type="NCBI Taxonomy" id="297713"/>
    <lineage>
        <taxon>Eukaryota</taxon>
        <taxon>Fungi</taxon>
        <taxon>Dikarya</taxon>
        <taxon>Basidiomycota</taxon>
        <taxon>Agaricomycotina</taxon>
        <taxon>Agaricomycetes</taxon>
        <taxon>Agaricomycetidae</taxon>
        <taxon>Agaricales</taxon>
        <taxon>Marasmiineae</taxon>
        <taxon>Marasmiaceae</taxon>
        <taxon>Paramarasmius</taxon>
    </lineage>
</organism>
<evidence type="ECO:0000313" key="2">
    <source>
        <dbReference type="Proteomes" id="UP001383192"/>
    </source>
</evidence>
<protein>
    <submittedName>
        <fullName evidence="1">Uncharacterized protein</fullName>
    </submittedName>
</protein>
<gene>
    <name evidence="1" type="ORF">VNI00_018291</name>
</gene>
<keyword evidence="2" id="KW-1185">Reference proteome</keyword>